<reference evidence="2 3" key="1">
    <citation type="submission" date="2018-06" db="EMBL/GenBank/DDBJ databases">
        <title>Genomic Encyclopedia of Archaeal and Bacterial Type Strains, Phase II (KMG-II): from individual species to whole genera.</title>
        <authorList>
            <person name="Goeker M."/>
        </authorList>
    </citation>
    <scope>NUCLEOTIDE SEQUENCE [LARGE SCALE GENOMIC DNA]</scope>
    <source>
        <strain evidence="2 3">DSM 12408</strain>
    </source>
</reference>
<dbReference type="RefSeq" id="WP_146608971.1">
    <property type="nucleotide sequence ID" value="NZ_LZRN01000026.1"/>
</dbReference>
<comment type="caution">
    <text evidence="2">The sequence shown here is derived from an EMBL/GenBank/DDBJ whole genome shotgun (WGS) entry which is preliminary data.</text>
</comment>
<proteinExistence type="predicted"/>
<protein>
    <submittedName>
        <fullName evidence="2">Uncharacterized protein</fullName>
    </submittedName>
</protein>
<dbReference type="OrthoDB" id="1425186at2"/>
<name>A0A327RS71_9FLAO</name>
<evidence type="ECO:0000313" key="2">
    <source>
        <dbReference type="EMBL" id="RAJ19836.1"/>
    </source>
</evidence>
<evidence type="ECO:0000313" key="3">
    <source>
        <dbReference type="Proteomes" id="UP000248987"/>
    </source>
</evidence>
<dbReference type="Proteomes" id="UP000248987">
    <property type="component" value="Unassembled WGS sequence"/>
</dbReference>
<accession>A0A327RS71</accession>
<dbReference type="AlphaFoldDB" id="A0A327RS71"/>
<sequence>MKLLKTTLPMLLILIGFSTFGQTPEQQKLIAKAEHMRDSIMNTPEMKAIMKQADEMKKKQKTSEKVSPIPKAIKREDKYWDNTLSSNNTNKLTNWNNKAADLVFNYAYDSRNDKLNNVKVGIIKADGTIELHPTTKVPDLKPLNNFKNSNLFFDIHNPDAYQYTNETTGFKLNSYLMVYQNEQKIGILTIGNSVKVTRNLLTPGDLYFGDEGYILSWVYVENDCAIKATENWKGDLSNTGTPLLVETNVVYDLNFKAGWNLVKTEVIGTYHFPNAPEEDRSRYKKHKHTMVNAMPSDATYYFRAAANY</sequence>
<feature type="chain" id="PRO_5016392732" evidence="1">
    <location>
        <begin position="22"/>
        <end position="308"/>
    </location>
</feature>
<keyword evidence="1" id="KW-0732">Signal</keyword>
<feature type="signal peptide" evidence="1">
    <location>
        <begin position="1"/>
        <end position="21"/>
    </location>
</feature>
<organism evidence="2 3">
    <name type="scientific">Gelidibacter algens</name>
    <dbReference type="NCBI Taxonomy" id="49280"/>
    <lineage>
        <taxon>Bacteria</taxon>
        <taxon>Pseudomonadati</taxon>
        <taxon>Bacteroidota</taxon>
        <taxon>Flavobacteriia</taxon>
        <taxon>Flavobacteriales</taxon>
        <taxon>Flavobacteriaceae</taxon>
        <taxon>Gelidibacter</taxon>
    </lineage>
</organism>
<evidence type="ECO:0000256" key="1">
    <source>
        <dbReference type="SAM" id="SignalP"/>
    </source>
</evidence>
<keyword evidence="3" id="KW-1185">Reference proteome</keyword>
<gene>
    <name evidence="2" type="ORF">LX77_03357</name>
</gene>
<dbReference type="EMBL" id="QLLQ01000018">
    <property type="protein sequence ID" value="RAJ19836.1"/>
    <property type="molecule type" value="Genomic_DNA"/>
</dbReference>